<dbReference type="Proteomes" id="UP000426246">
    <property type="component" value="Chromosome"/>
</dbReference>
<evidence type="ECO:0000256" key="1">
    <source>
        <dbReference type="PROSITE-ProRule" id="PRU00339"/>
    </source>
</evidence>
<dbReference type="PROSITE" id="PS50005">
    <property type="entry name" value="TPR"/>
    <property type="match status" value="2"/>
</dbReference>
<dbReference type="InterPro" id="IPR019734">
    <property type="entry name" value="TPR_rpt"/>
</dbReference>
<dbReference type="Gene3D" id="1.25.40.10">
    <property type="entry name" value="Tetratricopeptide repeat domain"/>
    <property type="match status" value="2"/>
</dbReference>
<accession>A0A6B8RQ25</accession>
<gene>
    <name evidence="3" type="ORF">EHS13_22655</name>
</gene>
<proteinExistence type="predicted"/>
<dbReference type="EMBL" id="CP034235">
    <property type="protein sequence ID" value="QGQ97486.1"/>
    <property type="molecule type" value="Genomic_DNA"/>
</dbReference>
<name>A0A6B8RQ25_9BACL</name>
<keyword evidence="2" id="KW-1133">Transmembrane helix</keyword>
<evidence type="ECO:0000313" key="3">
    <source>
        <dbReference type="EMBL" id="QGQ97486.1"/>
    </source>
</evidence>
<keyword evidence="2" id="KW-0812">Transmembrane</keyword>
<dbReference type="OrthoDB" id="2658060at2"/>
<dbReference type="InterPro" id="IPR011990">
    <property type="entry name" value="TPR-like_helical_dom_sf"/>
</dbReference>
<keyword evidence="4" id="KW-1185">Reference proteome</keyword>
<dbReference type="Pfam" id="PF13181">
    <property type="entry name" value="TPR_8"/>
    <property type="match status" value="1"/>
</dbReference>
<keyword evidence="1" id="KW-0802">TPR repeat</keyword>
<sequence length="224" mass="26282">MAKIFLFFLLWRLTGNPILSVLVILVILYFIDRRFIGLTPNLARPFKRNRRLKQIKFELLTHPHNTSGKLEAAWLLIEKKKYTEALVYLEDVHRIQDDSAEATYAIGLSYLKLGNLELGEKWVLQSLNINPRVRYGEPYLRLGEALVVSQPAKALGYLQQFREVHSSSCEAYYRLGQVYESIGQKDEARLTYKETLVIYRGLPKYKRRSERRWALMAWLKKTQS</sequence>
<dbReference type="SMART" id="SM00028">
    <property type="entry name" value="TPR"/>
    <property type="match status" value="3"/>
</dbReference>
<reference evidence="4" key="1">
    <citation type="submission" date="2018-11" db="EMBL/GenBank/DDBJ databases">
        <title>Complete genome sequence of Paenibacillus sp. ML311-T8.</title>
        <authorList>
            <person name="Nam Y.-D."/>
            <person name="Kang J."/>
            <person name="Chung W.-H."/>
            <person name="Park Y.S."/>
        </authorList>
    </citation>
    <scope>NUCLEOTIDE SEQUENCE [LARGE SCALE GENOMIC DNA]</scope>
    <source>
        <strain evidence="4">ML311-T8</strain>
    </source>
</reference>
<feature type="repeat" description="TPR" evidence="1">
    <location>
        <begin position="169"/>
        <end position="202"/>
    </location>
</feature>
<organism evidence="3 4">
    <name type="scientific">Paenibacillus psychroresistens</name>
    <dbReference type="NCBI Taxonomy" id="1778678"/>
    <lineage>
        <taxon>Bacteria</taxon>
        <taxon>Bacillati</taxon>
        <taxon>Bacillota</taxon>
        <taxon>Bacilli</taxon>
        <taxon>Bacillales</taxon>
        <taxon>Paenibacillaceae</taxon>
        <taxon>Paenibacillus</taxon>
    </lineage>
</organism>
<dbReference type="SUPFAM" id="SSF48452">
    <property type="entry name" value="TPR-like"/>
    <property type="match status" value="1"/>
</dbReference>
<protein>
    <submittedName>
        <fullName evidence="3">Uncharacterized protein</fullName>
    </submittedName>
</protein>
<dbReference type="KEGG" id="ppsc:EHS13_22655"/>
<keyword evidence="2" id="KW-0472">Membrane</keyword>
<dbReference type="AlphaFoldDB" id="A0A6B8RQ25"/>
<dbReference type="Pfam" id="PF13432">
    <property type="entry name" value="TPR_16"/>
    <property type="match status" value="1"/>
</dbReference>
<evidence type="ECO:0000256" key="2">
    <source>
        <dbReference type="SAM" id="Phobius"/>
    </source>
</evidence>
<feature type="repeat" description="TPR" evidence="1">
    <location>
        <begin position="100"/>
        <end position="133"/>
    </location>
</feature>
<dbReference type="RefSeq" id="WP_155702591.1">
    <property type="nucleotide sequence ID" value="NZ_CP034235.1"/>
</dbReference>
<feature type="transmembrane region" description="Helical" evidence="2">
    <location>
        <begin position="6"/>
        <end position="31"/>
    </location>
</feature>
<evidence type="ECO:0000313" key="4">
    <source>
        <dbReference type="Proteomes" id="UP000426246"/>
    </source>
</evidence>